<dbReference type="InterPro" id="IPR036770">
    <property type="entry name" value="Ankyrin_rpt-contain_sf"/>
</dbReference>
<proteinExistence type="predicted"/>
<dbReference type="EMBL" id="JAPFFF010000008">
    <property type="protein sequence ID" value="KAK8883486.1"/>
    <property type="molecule type" value="Genomic_DNA"/>
</dbReference>
<gene>
    <name evidence="1" type="ORF">M9Y10_042578</name>
</gene>
<dbReference type="PANTHER" id="PTHR24159:SF5">
    <property type="entry name" value="ANK_REP_REGION DOMAIN-CONTAINING PROTEIN"/>
    <property type="match status" value="1"/>
</dbReference>
<accession>A0ABR2JXK3</accession>
<comment type="caution">
    <text evidence="1">The sequence shown here is derived from an EMBL/GenBank/DDBJ whole genome shotgun (WGS) entry which is preliminary data.</text>
</comment>
<keyword evidence="2" id="KW-1185">Reference proteome</keyword>
<evidence type="ECO:0000313" key="1">
    <source>
        <dbReference type="EMBL" id="KAK8883486.1"/>
    </source>
</evidence>
<dbReference type="PANTHER" id="PTHR24159">
    <property type="match status" value="1"/>
</dbReference>
<evidence type="ECO:0008006" key="3">
    <source>
        <dbReference type="Google" id="ProtNLM"/>
    </source>
</evidence>
<dbReference type="SUPFAM" id="SSF48403">
    <property type="entry name" value="Ankyrin repeat"/>
    <property type="match status" value="1"/>
</dbReference>
<organism evidence="1 2">
    <name type="scientific">Tritrichomonas musculus</name>
    <dbReference type="NCBI Taxonomy" id="1915356"/>
    <lineage>
        <taxon>Eukaryota</taxon>
        <taxon>Metamonada</taxon>
        <taxon>Parabasalia</taxon>
        <taxon>Tritrichomonadida</taxon>
        <taxon>Tritrichomonadidae</taxon>
        <taxon>Tritrichomonas</taxon>
    </lineage>
</organism>
<dbReference type="Gene3D" id="1.25.40.20">
    <property type="entry name" value="Ankyrin repeat-containing domain"/>
    <property type="match status" value="1"/>
</dbReference>
<sequence>MSIMEYFDQKKNIQRILLEYLEEKNVEENFEIFLQVLKDQQVHEDYHEIKEILYLINNIANNHQRTDNFYNKIERIIEVMKKEITKIMKNSEIFELFKNCKRLLLFFIEERIITLDEYIVSRITSDEFLENKYCQYFSPEIKEFITKEFIDKYSCQNSILRNGQLIKEIIKEEKEELFYERRREGENDSYLSEIIRKQETKEFIVHVNKTNLSLENYIETSIFETNELLMKNNKEIKIIEYAAFYGSNEIIRYMHKNGATMRSNIWYYAIHSGDAELIKYLEDNKISPPKDTYESILRESIKCHHNDVSRYIINYLIDEEEMKNNIENNFEENLYRYSFEYRNYCFLPENIKCKYTFYYLCEFDYYTPVKLYLEQENIDINSTVI</sequence>
<reference evidence="1 2" key="1">
    <citation type="submission" date="2024-04" db="EMBL/GenBank/DDBJ databases">
        <title>Tritrichomonas musculus Genome.</title>
        <authorList>
            <person name="Alves-Ferreira E."/>
            <person name="Grigg M."/>
            <person name="Lorenzi H."/>
            <person name="Galac M."/>
        </authorList>
    </citation>
    <scope>NUCLEOTIDE SEQUENCE [LARGE SCALE GENOMIC DNA]</scope>
    <source>
        <strain evidence="1 2">EAF2021</strain>
    </source>
</reference>
<dbReference type="Proteomes" id="UP001470230">
    <property type="component" value="Unassembled WGS sequence"/>
</dbReference>
<evidence type="ECO:0000313" key="2">
    <source>
        <dbReference type="Proteomes" id="UP001470230"/>
    </source>
</evidence>
<name>A0ABR2JXK3_9EUKA</name>
<protein>
    <recommendedName>
        <fullName evidence="3">Ankyrin repeat protein</fullName>
    </recommendedName>
</protein>